<dbReference type="InterPro" id="IPR003465">
    <property type="entry name" value="Prot_inh_I20"/>
</dbReference>
<comment type="similarity">
    <text evidence="1">Belongs to the protease inhibitor I20 (potato type II proteinase inhibitor) family.</text>
</comment>
<keyword evidence="2" id="KW-0646">Protease inhibitor</keyword>
<protein>
    <submittedName>
        <fullName evidence="4">Uncharacterized protein</fullName>
    </submittedName>
</protein>
<dbReference type="Gene3D" id="3.30.60.30">
    <property type="match status" value="1"/>
</dbReference>
<name>A0A059PYZ4_9POAL</name>
<dbReference type="AlphaFoldDB" id="A0A059PYZ4"/>
<keyword evidence="3" id="KW-0472">Membrane</keyword>
<evidence type="ECO:0000256" key="3">
    <source>
        <dbReference type="SAM" id="Phobius"/>
    </source>
</evidence>
<evidence type="ECO:0000256" key="2">
    <source>
        <dbReference type="ARBA" id="ARBA00022900"/>
    </source>
</evidence>
<dbReference type="InterPro" id="IPR051391">
    <property type="entry name" value="Protease_inhibitor_I20"/>
</dbReference>
<sequence>MASSTFFFPNIAGLMVIGCSIQTTEAWAWRARARFCPMYCLDFEYMTCNSTGTKQLPGVCNCCLAAQKGCTIHLRNGGVQKCP</sequence>
<dbReference type="PANTHER" id="PTHR33832">
    <property type="entry name" value="SERINE-TYPE ENDOPEPTIDASE INHIBITOR"/>
    <property type="match status" value="1"/>
</dbReference>
<keyword evidence="3" id="KW-1133">Transmembrane helix</keyword>
<accession>A0A059PYZ4</accession>
<keyword evidence="2" id="KW-0722">Serine protease inhibitor</keyword>
<feature type="transmembrane region" description="Helical" evidence="3">
    <location>
        <begin position="6"/>
        <end position="29"/>
    </location>
</feature>
<evidence type="ECO:0000256" key="1">
    <source>
        <dbReference type="ARBA" id="ARBA00007766"/>
    </source>
</evidence>
<dbReference type="Pfam" id="PF02428">
    <property type="entry name" value="Prot_inhib_II"/>
    <property type="match status" value="1"/>
</dbReference>
<reference evidence="4" key="1">
    <citation type="submission" date="2013-05" db="EMBL/GenBank/DDBJ databases">
        <title>Building the sugarcane genome for biotechnology and identifying evolutionary trends.</title>
        <authorList>
            <person name="De Setta N."/>
            <person name="Monteiro-Vitorello C.B."/>
            <person name="Metcalfe C.J."/>
            <person name="Cruz G.M.Q."/>
            <person name="Del Bem L.E."/>
            <person name="Vicentini R."/>
            <person name="Nogueira F.T.S."/>
            <person name="Campos R.A."/>
            <person name="Nunes S.L."/>
            <person name="Turrini P.C.G."/>
            <person name="Vieira A.P."/>
            <person name="Cruz E.A.O."/>
            <person name="Correa T.C.S."/>
            <person name="Hotta C.T."/>
            <person name="de Mello-Varani A."/>
            <person name="Vautrin S."/>
            <person name="Trindade A.S."/>
            <person name="Vilela M.M."/>
            <person name="Horta C.L."/>
            <person name="Sato P.M."/>
            <person name="de Andrade R.F."/>
            <person name="Nishiyama M.Y."/>
            <person name="Cardoso-Silva C.B."/>
            <person name="Scortecci K.C."/>
            <person name="Garcia A.A.F."/>
            <person name="Carneiro M.S."/>
            <person name="Kim C."/>
            <person name="Paterson A.H."/>
            <person name="Berges H."/>
            <person name="D'Hont A."/>
            <person name="de-Souza A.P."/>
            <person name="Souza G.M."/>
            <person name="Vincentz M."/>
            <person name="Kitajima J.P."/>
            <person name="Van Sluys M.-A."/>
        </authorList>
    </citation>
    <scope>NUCLEOTIDE SEQUENCE</scope>
</reference>
<proteinExistence type="inferred from homology"/>
<keyword evidence="3" id="KW-0812">Transmembrane</keyword>
<organism evidence="4">
    <name type="scientific">Saccharum hybrid cultivar R570</name>
    <dbReference type="NCBI Taxonomy" id="131158"/>
    <lineage>
        <taxon>Eukaryota</taxon>
        <taxon>Viridiplantae</taxon>
        <taxon>Streptophyta</taxon>
        <taxon>Embryophyta</taxon>
        <taxon>Tracheophyta</taxon>
        <taxon>Spermatophyta</taxon>
        <taxon>Magnoliopsida</taxon>
        <taxon>Liliopsida</taxon>
        <taxon>Poales</taxon>
        <taxon>Poaceae</taxon>
        <taxon>PACMAD clade</taxon>
        <taxon>Panicoideae</taxon>
        <taxon>Andropogonodae</taxon>
        <taxon>Andropogoneae</taxon>
        <taxon>Saccharinae</taxon>
        <taxon>Saccharum</taxon>
        <taxon>Saccharum officinarum species complex</taxon>
    </lineage>
</organism>
<dbReference type="GO" id="GO:0004867">
    <property type="term" value="F:serine-type endopeptidase inhibitor activity"/>
    <property type="evidence" value="ECO:0007669"/>
    <property type="project" value="UniProtKB-KW"/>
</dbReference>
<evidence type="ECO:0000313" key="4">
    <source>
        <dbReference type="EMBL" id="AGT16267.1"/>
    </source>
</evidence>
<dbReference type="EMBL" id="KF184737">
    <property type="protein sequence ID" value="AGT16267.1"/>
    <property type="molecule type" value="Genomic_DNA"/>
</dbReference>
<dbReference type="SUPFAM" id="SSF100897">
    <property type="entry name" value="Plant proteinase inhibitors"/>
    <property type="match status" value="1"/>
</dbReference>
<dbReference type="PANTHER" id="PTHR33832:SF15">
    <property type="entry name" value="SERINE-TYPE ENDOPEPTIDASE INHIBITOR"/>
    <property type="match status" value="1"/>
</dbReference>
<gene>
    <name evidence="4" type="ORF">SHCRBa_119_J13_R_330</name>
</gene>